<dbReference type="OrthoDB" id="1888931at2759"/>
<dbReference type="GO" id="GO:0044281">
    <property type="term" value="P:small molecule metabolic process"/>
    <property type="evidence" value="ECO:0007669"/>
    <property type="project" value="UniProtKB-ARBA"/>
</dbReference>
<dbReference type="KEGG" id="tdl:TDEL_0H04540"/>
<keyword evidence="2" id="KW-0521">NADP</keyword>
<name>G9A0B9_TORDE</name>
<dbReference type="SUPFAM" id="SSF51735">
    <property type="entry name" value="NAD(P)-binding Rossmann-fold domains"/>
    <property type="match status" value="1"/>
</dbReference>
<dbReference type="EMBL" id="HE616749">
    <property type="protein sequence ID" value="CCE94313.1"/>
    <property type="molecule type" value="Genomic_DNA"/>
</dbReference>
<dbReference type="PANTHER" id="PTHR43008">
    <property type="entry name" value="BENZIL REDUCTASE"/>
    <property type="match status" value="1"/>
</dbReference>
<dbReference type="HOGENOM" id="CLU_010194_1_1_1"/>
<comment type="similarity">
    <text evidence="1">Belongs to the short-chain dehydrogenases/reductases (SDR) family.</text>
</comment>
<gene>
    <name evidence="4" type="primary">TDEL0H04540</name>
    <name evidence="4" type="ORF">TDEL_0H04540</name>
</gene>
<dbReference type="InterPro" id="IPR020904">
    <property type="entry name" value="Sc_DH/Rdtase_CS"/>
</dbReference>
<dbReference type="AlphaFoldDB" id="G9A0B9"/>
<dbReference type="RefSeq" id="XP_003683524.1">
    <property type="nucleotide sequence ID" value="XM_003683476.1"/>
</dbReference>
<dbReference type="GO" id="GO:0005975">
    <property type="term" value="P:carbohydrate metabolic process"/>
    <property type="evidence" value="ECO:0007669"/>
    <property type="project" value="UniProtKB-ARBA"/>
</dbReference>
<dbReference type="FunFam" id="3.40.50.720:FF:000090">
    <property type="entry name" value="NADP-dependent mannitol dehydrogenase"/>
    <property type="match status" value="1"/>
</dbReference>
<dbReference type="GO" id="GO:0050664">
    <property type="term" value="F:oxidoreductase activity, acting on NAD(P)H, oxygen as acceptor"/>
    <property type="evidence" value="ECO:0007669"/>
    <property type="project" value="TreeGrafter"/>
</dbReference>
<reference evidence="4 5" key="1">
    <citation type="journal article" date="2011" name="Proc. Natl. Acad. Sci. U.S.A.">
        <title>Evolutionary erosion of yeast sex chromosomes by mating-type switching accidents.</title>
        <authorList>
            <person name="Gordon J.L."/>
            <person name="Armisen D."/>
            <person name="Proux-Wera E."/>
            <person name="Oheigeartaigh S.S."/>
            <person name="Byrne K.P."/>
            <person name="Wolfe K.H."/>
        </authorList>
    </citation>
    <scope>NUCLEOTIDE SEQUENCE [LARGE SCALE GENOMIC DNA]</scope>
    <source>
        <strain evidence="5">ATCC 10662 / CBS 1146 / NBRC 0425 / NCYC 2629 / NRRL Y-866</strain>
    </source>
</reference>
<dbReference type="PRINTS" id="PR00081">
    <property type="entry name" value="GDHRDH"/>
</dbReference>
<evidence type="ECO:0000256" key="1">
    <source>
        <dbReference type="ARBA" id="ARBA00006484"/>
    </source>
</evidence>
<accession>G9A0B9</accession>
<protein>
    <recommendedName>
        <fullName evidence="6">Sorbose reductase SOU1</fullName>
    </recommendedName>
</protein>
<dbReference type="Proteomes" id="UP000005627">
    <property type="component" value="Chromosome 8"/>
</dbReference>
<dbReference type="Pfam" id="PF13561">
    <property type="entry name" value="adh_short_C2"/>
    <property type="match status" value="1"/>
</dbReference>
<evidence type="ECO:0000313" key="4">
    <source>
        <dbReference type="EMBL" id="CCE94313.1"/>
    </source>
</evidence>
<dbReference type="eggNOG" id="KOG0725">
    <property type="taxonomic scope" value="Eukaryota"/>
</dbReference>
<dbReference type="PROSITE" id="PS00061">
    <property type="entry name" value="ADH_SHORT"/>
    <property type="match status" value="1"/>
</dbReference>
<evidence type="ECO:0008006" key="6">
    <source>
        <dbReference type="Google" id="ProtNLM"/>
    </source>
</evidence>
<dbReference type="CDD" id="cd05352">
    <property type="entry name" value="MDH-like_SDR_c"/>
    <property type="match status" value="1"/>
</dbReference>
<evidence type="ECO:0000313" key="5">
    <source>
        <dbReference type="Proteomes" id="UP000005627"/>
    </source>
</evidence>
<evidence type="ECO:0000256" key="2">
    <source>
        <dbReference type="ARBA" id="ARBA00022857"/>
    </source>
</evidence>
<keyword evidence="5" id="KW-1185">Reference proteome</keyword>
<dbReference type="GO" id="GO:0050085">
    <property type="term" value="F:mannitol 2-dehydrogenase (NADP+) activity"/>
    <property type="evidence" value="ECO:0007669"/>
    <property type="project" value="UniProtKB-ARBA"/>
</dbReference>
<sequence>MSTTVASGITIPQPDPQLPESIMDMFSMKGKVVAVTGASGGIGYEVALGFAQAGADVAMWYNTNPAIEKEVEALSKMYGVKVRAYKCSLTDSEEVGNTIKRIERDFGKINAMVANAGVAWASGPLVDFAEKDSKACDAEWMRIMDVDVNSVYYVAKHVGSIFKRQGFGSLVITASMSGHIVNVPQLQVAYNAAKAALIHMARSLAVEWAGFARVNTVSPGYVETPIAATRPLELKKKWMSLVPMGRLSSPKEMVGAYLYLASDAATYVTGTDIIVDGGYCCA</sequence>
<proteinExistence type="inferred from homology"/>
<dbReference type="InterPro" id="IPR036291">
    <property type="entry name" value="NAD(P)-bd_dom_sf"/>
</dbReference>
<dbReference type="GeneID" id="11501714"/>
<organism evidence="4 5">
    <name type="scientific">Torulaspora delbrueckii</name>
    <name type="common">Yeast</name>
    <name type="synonym">Candida colliculosa</name>
    <dbReference type="NCBI Taxonomy" id="4950"/>
    <lineage>
        <taxon>Eukaryota</taxon>
        <taxon>Fungi</taxon>
        <taxon>Dikarya</taxon>
        <taxon>Ascomycota</taxon>
        <taxon>Saccharomycotina</taxon>
        <taxon>Saccharomycetes</taxon>
        <taxon>Saccharomycetales</taxon>
        <taxon>Saccharomycetaceae</taxon>
        <taxon>Torulaspora</taxon>
    </lineage>
</organism>
<dbReference type="Gene3D" id="3.40.50.720">
    <property type="entry name" value="NAD(P)-binding Rossmann-like Domain"/>
    <property type="match status" value="1"/>
</dbReference>
<dbReference type="InterPro" id="IPR002347">
    <property type="entry name" value="SDR_fam"/>
</dbReference>
<dbReference type="InParanoid" id="G9A0B9"/>
<keyword evidence="3" id="KW-0560">Oxidoreductase</keyword>
<dbReference type="PANTHER" id="PTHR43008:SF13">
    <property type="entry name" value="L-XYLULOSE REDUCTASE-RELATED"/>
    <property type="match status" value="1"/>
</dbReference>
<dbReference type="PRINTS" id="PR00080">
    <property type="entry name" value="SDRFAMILY"/>
</dbReference>
<evidence type="ECO:0000256" key="3">
    <source>
        <dbReference type="ARBA" id="ARBA00023002"/>
    </source>
</evidence>
<dbReference type="STRING" id="1076872.G9A0B9"/>